<evidence type="ECO:0000259" key="1">
    <source>
        <dbReference type="Pfam" id="PF14832"/>
    </source>
</evidence>
<dbReference type="Gene3D" id="3.30.429.10">
    <property type="entry name" value="Macrophage Migration Inhibitory Factor"/>
    <property type="match status" value="1"/>
</dbReference>
<sequence>MPTYVCTVAAGRLSPEHKKAIANILTTVHSEEAHTPRLVVQVIFNELPGKNKNNYFINEVPVSADQVWIRGDIRVRRTDEQKTRMVRRIVDLASQACGIDRTHFWVYLCDIAKMAEFGSVMPDGGDTQAEEAWLKALPEEVKERYHFNDKA</sequence>
<proteinExistence type="predicted"/>
<dbReference type="AlphaFoldDB" id="A0A0F4YMS7"/>
<dbReference type="GeneID" id="25318907"/>
<evidence type="ECO:0000313" key="3">
    <source>
        <dbReference type="Proteomes" id="UP000053958"/>
    </source>
</evidence>
<dbReference type="InterPro" id="IPR014347">
    <property type="entry name" value="Tautomerase/MIF_sf"/>
</dbReference>
<dbReference type="InterPro" id="IPR028116">
    <property type="entry name" value="Cis-CaaD-like"/>
</dbReference>
<dbReference type="EMBL" id="LASV01000351">
    <property type="protein sequence ID" value="KKA19405.1"/>
    <property type="molecule type" value="Genomic_DNA"/>
</dbReference>
<reference evidence="2 3" key="1">
    <citation type="submission" date="2015-04" db="EMBL/GenBank/DDBJ databases">
        <authorList>
            <person name="Heijne W.H."/>
            <person name="Fedorova N.D."/>
            <person name="Nierman W.C."/>
            <person name="Vollebregt A.W."/>
            <person name="Zhao Z."/>
            <person name="Wu L."/>
            <person name="Kumar M."/>
            <person name="Stam H."/>
            <person name="van den Berg M.A."/>
            <person name="Pel H.J."/>
        </authorList>
    </citation>
    <scope>NUCLEOTIDE SEQUENCE [LARGE SCALE GENOMIC DNA]</scope>
    <source>
        <strain evidence="2 3">CBS 393.64</strain>
    </source>
</reference>
<dbReference type="RefSeq" id="XP_013326017.1">
    <property type="nucleotide sequence ID" value="XM_013470563.1"/>
</dbReference>
<feature type="domain" description="Tautomerase cis-CaaD-like" evidence="1">
    <location>
        <begin position="1"/>
        <end position="110"/>
    </location>
</feature>
<gene>
    <name evidence="2" type="ORF">T310_6606</name>
</gene>
<protein>
    <recommendedName>
        <fullName evidence="1">Tautomerase cis-CaaD-like domain-containing protein</fullName>
    </recommendedName>
</protein>
<comment type="caution">
    <text evidence="2">The sequence shown here is derived from an EMBL/GenBank/DDBJ whole genome shotgun (WGS) entry which is preliminary data.</text>
</comment>
<keyword evidence="3" id="KW-1185">Reference proteome</keyword>
<dbReference type="STRING" id="1408163.A0A0F4YMS7"/>
<evidence type="ECO:0000313" key="2">
    <source>
        <dbReference type="EMBL" id="KKA19405.1"/>
    </source>
</evidence>
<organism evidence="2 3">
    <name type="scientific">Rasamsonia emersonii (strain ATCC 16479 / CBS 393.64 / IMI 116815)</name>
    <dbReference type="NCBI Taxonomy" id="1408163"/>
    <lineage>
        <taxon>Eukaryota</taxon>
        <taxon>Fungi</taxon>
        <taxon>Dikarya</taxon>
        <taxon>Ascomycota</taxon>
        <taxon>Pezizomycotina</taxon>
        <taxon>Eurotiomycetes</taxon>
        <taxon>Eurotiomycetidae</taxon>
        <taxon>Eurotiales</taxon>
        <taxon>Trichocomaceae</taxon>
        <taxon>Rasamsonia</taxon>
    </lineage>
</organism>
<dbReference type="Proteomes" id="UP000053958">
    <property type="component" value="Unassembled WGS sequence"/>
</dbReference>
<dbReference type="Pfam" id="PF14832">
    <property type="entry name" value="Tautomerase_3"/>
    <property type="match status" value="1"/>
</dbReference>
<dbReference type="OrthoDB" id="9981319at2759"/>
<accession>A0A0F4YMS7</accession>
<dbReference type="SUPFAM" id="SSF55331">
    <property type="entry name" value="Tautomerase/MIF"/>
    <property type="match status" value="1"/>
</dbReference>
<name>A0A0F4YMS7_RASE3</name>